<proteinExistence type="inferred from homology"/>
<dbReference type="InterPro" id="IPR000086">
    <property type="entry name" value="NUDIX_hydrolase_dom"/>
</dbReference>
<keyword evidence="4" id="KW-0414">Isoprene biosynthesis</keyword>
<evidence type="ECO:0000313" key="7">
    <source>
        <dbReference type="EMBL" id="KAA5804034.1"/>
    </source>
</evidence>
<evidence type="ECO:0000256" key="3">
    <source>
        <dbReference type="ARBA" id="ARBA00012057"/>
    </source>
</evidence>
<dbReference type="GO" id="GO:0004452">
    <property type="term" value="F:isopentenyl-diphosphate delta-isomerase activity"/>
    <property type="evidence" value="ECO:0007669"/>
    <property type="project" value="UniProtKB-EC"/>
</dbReference>
<evidence type="ECO:0000256" key="5">
    <source>
        <dbReference type="ARBA" id="ARBA00023235"/>
    </source>
</evidence>
<dbReference type="Gene3D" id="3.90.79.10">
    <property type="entry name" value="Nucleoside Triphosphate Pyrophosphohydrolase"/>
    <property type="match status" value="1"/>
</dbReference>
<dbReference type="Proteomes" id="UP000325122">
    <property type="component" value="Unassembled WGS sequence"/>
</dbReference>
<dbReference type="Pfam" id="PF00293">
    <property type="entry name" value="NUDIX"/>
    <property type="match status" value="1"/>
</dbReference>
<comment type="similarity">
    <text evidence="2">Belongs to the IPP isomerase type 1 family.</text>
</comment>
<dbReference type="EMBL" id="VWOJ01000002">
    <property type="protein sequence ID" value="KAA5804034.1"/>
    <property type="molecule type" value="Genomic_DNA"/>
</dbReference>
<reference evidence="7 8" key="1">
    <citation type="submission" date="2019-09" db="EMBL/GenBank/DDBJ databases">
        <authorList>
            <person name="Kevbrin V."/>
            <person name="Grouzdev D.S."/>
        </authorList>
    </citation>
    <scope>NUCLEOTIDE SEQUENCE [LARGE SCALE GENOMIC DNA]</scope>
    <source>
        <strain evidence="7 8">G-192</strain>
    </source>
</reference>
<dbReference type="EC" id="5.3.3.2" evidence="3"/>
<dbReference type="PANTHER" id="PTHR10885">
    <property type="entry name" value="ISOPENTENYL-DIPHOSPHATE DELTA-ISOMERASE"/>
    <property type="match status" value="1"/>
</dbReference>
<evidence type="ECO:0000313" key="8">
    <source>
        <dbReference type="Proteomes" id="UP000325122"/>
    </source>
</evidence>
<accession>A0A5M6ZJX4</accession>
<dbReference type="CDD" id="cd02885">
    <property type="entry name" value="NUDIX_IPP_Isomerase"/>
    <property type="match status" value="1"/>
</dbReference>
<protein>
    <recommendedName>
        <fullName evidence="3">isopentenyl-diphosphate Delta-isomerase</fullName>
        <ecNumber evidence="3">5.3.3.2</ecNumber>
    </recommendedName>
</protein>
<dbReference type="GO" id="GO:0009240">
    <property type="term" value="P:isopentenyl diphosphate biosynthetic process"/>
    <property type="evidence" value="ECO:0007669"/>
    <property type="project" value="TreeGrafter"/>
</dbReference>
<evidence type="ECO:0000256" key="2">
    <source>
        <dbReference type="ARBA" id="ARBA00007579"/>
    </source>
</evidence>
<feature type="domain" description="Nudix hydrolase" evidence="6">
    <location>
        <begin position="42"/>
        <end position="176"/>
    </location>
</feature>
<keyword evidence="8" id="KW-1185">Reference proteome</keyword>
<comment type="caution">
    <text evidence="7">The sequence shown here is derived from an EMBL/GenBank/DDBJ whole genome shotgun (WGS) entry which is preliminary data.</text>
</comment>
<dbReference type="AlphaFoldDB" id="A0A5M6ZJX4"/>
<evidence type="ECO:0000259" key="6">
    <source>
        <dbReference type="PROSITE" id="PS51462"/>
    </source>
</evidence>
<organism evidence="7 8">
    <name type="scientific">Alkalicaulis satelles</name>
    <dbReference type="NCBI Taxonomy" id="2609175"/>
    <lineage>
        <taxon>Bacteria</taxon>
        <taxon>Pseudomonadati</taxon>
        <taxon>Pseudomonadota</taxon>
        <taxon>Alphaproteobacteria</taxon>
        <taxon>Maricaulales</taxon>
        <taxon>Maricaulaceae</taxon>
        <taxon>Alkalicaulis</taxon>
    </lineage>
</organism>
<evidence type="ECO:0000256" key="1">
    <source>
        <dbReference type="ARBA" id="ARBA00004826"/>
    </source>
</evidence>
<dbReference type="InterPro" id="IPR011876">
    <property type="entry name" value="IsopentenylPP_isomerase_typ1"/>
</dbReference>
<sequence length="188" mass="21218">MRPAQKLQRGLSGRSDYRIIPAIAADGTRYPVDKMEAHRQGLLHDAVSVFVFDGADMLLQQRAAGKYHCALMWANACCTHPDWGERHEASARRRVREELGADLPLTACGETTYHADVGGGLIEHERVRLYRARVDRRDLVLNPDPAEVAQVRWISRPALIAEIAAAPDRFAPWLRIYLERWAALGLDR</sequence>
<dbReference type="SUPFAM" id="SSF55811">
    <property type="entry name" value="Nudix"/>
    <property type="match status" value="1"/>
</dbReference>
<gene>
    <name evidence="7" type="ORF">F1654_09655</name>
</gene>
<dbReference type="PANTHER" id="PTHR10885:SF0">
    <property type="entry name" value="ISOPENTENYL-DIPHOSPHATE DELTA-ISOMERASE"/>
    <property type="match status" value="1"/>
</dbReference>
<dbReference type="PROSITE" id="PS51462">
    <property type="entry name" value="NUDIX"/>
    <property type="match status" value="1"/>
</dbReference>
<comment type="pathway">
    <text evidence="1">Isoprenoid biosynthesis; dimethylallyl diphosphate biosynthesis; dimethylallyl diphosphate from isopentenyl diphosphate: step 1/1.</text>
</comment>
<dbReference type="GO" id="GO:0005737">
    <property type="term" value="C:cytoplasm"/>
    <property type="evidence" value="ECO:0007669"/>
    <property type="project" value="TreeGrafter"/>
</dbReference>
<evidence type="ECO:0000256" key="4">
    <source>
        <dbReference type="ARBA" id="ARBA00023229"/>
    </source>
</evidence>
<keyword evidence="5" id="KW-0413">Isomerase</keyword>
<dbReference type="RefSeq" id="WP_150023301.1">
    <property type="nucleotide sequence ID" value="NZ_VWOJ01000002.1"/>
</dbReference>
<dbReference type="InterPro" id="IPR015797">
    <property type="entry name" value="NUDIX_hydrolase-like_dom_sf"/>
</dbReference>
<name>A0A5M6ZJX4_9PROT</name>